<evidence type="ECO:0000313" key="1">
    <source>
        <dbReference type="EMBL" id="ABW25277.1"/>
    </source>
</evidence>
<dbReference type="STRING" id="329726.AM1_0191"/>
<organism evidence="1 2">
    <name type="scientific">Acaryochloris marina (strain MBIC 11017)</name>
    <dbReference type="NCBI Taxonomy" id="329726"/>
    <lineage>
        <taxon>Bacteria</taxon>
        <taxon>Bacillati</taxon>
        <taxon>Cyanobacteriota</taxon>
        <taxon>Cyanophyceae</taxon>
        <taxon>Acaryochloridales</taxon>
        <taxon>Acaryochloridaceae</taxon>
        <taxon>Acaryochloris</taxon>
    </lineage>
</organism>
<evidence type="ECO:0000313" key="2">
    <source>
        <dbReference type="Proteomes" id="UP000000268"/>
    </source>
</evidence>
<gene>
    <name evidence="1" type="ordered locus">AM1_0191</name>
</gene>
<name>B0C7L7_ACAM1</name>
<dbReference type="AlphaFoldDB" id="B0C7L7"/>
<dbReference type="KEGG" id="amr:AM1_0191"/>
<proteinExistence type="predicted"/>
<dbReference type="EMBL" id="CP000828">
    <property type="protein sequence ID" value="ABW25277.1"/>
    <property type="molecule type" value="Genomic_DNA"/>
</dbReference>
<dbReference type="Proteomes" id="UP000000268">
    <property type="component" value="Chromosome"/>
</dbReference>
<keyword evidence="2" id="KW-1185">Reference proteome</keyword>
<reference evidence="1 2" key="1">
    <citation type="journal article" date="2008" name="Proc. Natl. Acad. Sci. U.S.A.">
        <title>Niche adaptation and genome expansion in the chlorophyll d-producing cyanobacterium Acaryochloris marina.</title>
        <authorList>
            <person name="Swingley W.D."/>
            <person name="Chen M."/>
            <person name="Cheung P.C."/>
            <person name="Conrad A.L."/>
            <person name="Dejesa L.C."/>
            <person name="Hao J."/>
            <person name="Honchak B.M."/>
            <person name="Karbach L.E."/>
            <person name="Kurdoglu A."/>
            <person name="Lahiri S."/>
            <person name="Mastrian S.D."/>
            <person name="Miyashita H."/>
            <person name="Page L."/>
            <person name="Ramakrishna P."/>
            <person name="Satoh S."/>
            <person name="Sattley W.M."/>
            <person name="Shimada Y."/>
            <person name="Taylor H.L."/>
            <person name="Tomo T."/>
            <person name="Tsuchiya T."/>
            <person name="Wang Z.T."/>
            <person name="Raymond J."/>
            <person name="Mimuro M."/>
            <person name="Blankenship R.E."/>
            <person name="Touchman J.W."/>
        </authorList>
    </citation>
    <scope>NUCLEOTIDE SEQUENCE [LARGE SCALE GENOMIC DNA]</scope>
    <source>
        <strain evidence="2">MBIC 11017</strain>
    </source>
</reference>
<protein>
    <submittedName>
        <fullName evidence="1">Uncharacterized protein</fullName>
    </submittedName>
</protein>
<dbReference type="RefSeq" id="WP_012160888.1">
    <property type="nucleotide sequence ID" value="NC_009925.1"/>
</dbReference>
<sequence length="152" mass="16781">MTSTAVTARPCLATVAASDANNVWIAYNGPEFLGRIYKDFSGNFYYELGRSISQRFGSKQDALFSLYETTERANQQHQKQISSELESITENWGHVAVPGSANARRIPNVGCKRPKVLTHAKPSTQTKPSHTQTVIIGRTECVKTKHGLIAID</sequence>
<accession>B0C7L7</accession>
<dbReference type="HOGENOM" id="CLU_1718324_0_0_3"/>